<proteinExistence type="predicted"/>
<dbReference type="EMBL" id="JABEBT010000044">
    <property type="protein sequence ID" value="KAF7635280.1"/>
    <property type="molecule type" value="Genomic_DNA"/>
</dbReference>
<accession>A0A8S9ZPD3</accession>
<gene>
    <name evidence="1" type="ORF">Mgra_00005249</name>
</gene>
<comment type="caution">
    <text evidence="1">The sequence shown here is derived from an EMBL/GenBank/DDBJ whole genome shotgun (WGS) entry which is preliminary data.</text>
</comment>
<evidence type="ECO:0000313" key="1">
    <source>
        <dbReference type="EMBL" id="KAF7635280.1"/>
    </source>
</evidence>
<name>A0A8S9ZPD3_9BILA</name>
<dbReference type="Proteomes" id="UP000605970">
    <property type="component" value="Unassembled WGS sequence"/>
</dbReference>
<evidence type="ECO:0000313" key="2">
    <source>
        <dbReference type="Proteomes" id="UP000605970"/>
    </source>
</evidence>
<sequence>MLCNKQLNYIGKSLNTPNDLIPSLVQSNEFGVKMHEEYILKKWEAMNIGQRFFTEAVDEQNIVIKVVVPKVLTTKLKKIWLKCRFRNNLIHIYFFAIDGSGVLNVLPPVS</sequence>
<reference evidence="1" key="1">
    <citation type="journal article" date="2020" name="Ecol. Evol.">
        <title>Genome structure and content of the rice root-knot nematode (Meloidogyne graminicola).</title>
        <authorList>
            <person name="Phan N.T."/>
            <person name="Danchin E.G.J."/>
            <person name="Klopp C."/>
            <person name="Perfus-Barbeoch L."/>
            <person name="Kozlowski D.K."/>
            <person name="Koutsovoulos G.D."/>
            <person name="Lopez-Roques C."/>
            <person name="Bouchez O."/>
            <person name="Zahm M."/>
            <person name="Besnard G."/>
            <person name="Bellafiore S."/>
        </authorList>
    </citation>
    <scope>NUCLEOTIDE SEQUENCE</scope>
    <source>
        <strain evidence="1">VN-18</strain>
    </source>
</reference>
<protein>
    <submittedName>
        <fullName evidence="1">KH domain-containing protein</fullName>
    </submittedName>
</protein>
<dbReference type="AlphaFoldDB" id="A0A8S9ZPD3"/>
<organism evidence="1 2">
    <name type="scientific">Meloidogyne graminicola</name>
    <dbReference type="NCBI Taxonomy" id="189291"/>
    <lineage>
        <taxon>Eukaryota</taxon>
        <taxon>Metazoa</taxon>
        <taxon>Ecdysozoa</taxon>
        <taxon>Nematoda</taxon>
        <taxon>Chromadorea</taxon>
        <taxon>Rhabditida</taxon>
        <taxon>Tylenchina</taxon>
        <taxon>Tylenchomorpha</taxon>
        <taxon>Tylenchoidea</taxon>
        <taxon>Meloidogynidae</taxon>
        <taxon>Meloidogyninae</taxon>
        <taxon>Meloidogyne</taxon>
    </lineage>
</organism>
<keyword evidence="2" id="KW-1185">Reference proteome</keyword>